<keyword evidence="1" id="KW-1133">Transmembrane helix</keyword>
<evidence type="ECO:0000313" key="3">
    <source>
        <dbReference type="EMBL" id="KDQ12957.1"/>
    </source>
</evidence>
<gene>
    <name evidence="3" type="ORF">BOTBODRAFT_406370</name>
</gene>
<feature type="transmembrane region" description="Helical" evidence="1">
    <location>
        <begin position="274"/>
        <end position="297"/>
    </location>
</feature>
<evidence type="ECO:0000313" key="4">
    <source>
        <dbReference type="Proteomes" id="UP000027195"/>
    </source>
</evidence>
<reference evidence="4" key="1">
    <citation type="journal article" date="2014" name="Proc. Natl. Acad. Sci. U.S.A.">
        <title>Extensive sampling of basidiomycete genomes demonstrates inadequacy of the white-rot/brown-rot paradigm for wood decay fungi.</title>
        <authorList>
            <person name="Riley R."/>
            <person name="Salamov A.A."/>
            <person name="Brown D.W."/>
            <person name="Nagy L.G."/>
            <person name="Floudas D."/>
            <person name="Held B.W."/>
            <person name="Levasseur A."/>
            <person name="Lombard V."/>
            <person name="Morin E."/>
            <person name="Otillar R."/>
            <person name="Lindquist E.A."/>
            <person name="Sun H."/>
            <person name="LaButti K.M."/>
            <person name="Schmutz J."/>
            <person name="Jabbour D."/>
            <person name="Luo H."/>
            <person name="Baker S.E."/>
            <person name="Pisabarro A.G."/>
            <person name="Walton J.D."/>
            <person name="Blanchette R.A."/>
            <person name="Henrissat B."/>
            <person name="Martin F."/>
            <person name="Cullen D."/>
            <person name="Hibbett D.S."/>
            <person name="Grigoriev I.V."/>
        </authorList>
    </citation>
    <scope>NUCLEOTIDE SEQUENCE [LARGE SCALE GENOMIC DNA]</scope>
    <source>
        <strain evidence="4">FD-172 SS1</strain>
    </source>
</reference>
<name>A0A067MM56_BOTB1</name>
<feature type="signal peptide" evidence="2">
    <location>
        <begin position="1"/>
        <end position="23"/>
    </location>
</feature>
<dbReference type="Proteomes" id="UP000027195">
    <property type="component" value="Unassembled WGS sequence"/>
</dbReference>
<organism evidence="3 4">
    <name type="scientific">Botryobasidium botryosum (strain FD-172 SS1)</name>
    <dbReference type="NCBI Taxonomy" id="930990"/>
    <lineage>
        <taxon>Eukaryota</taxon>
        <taxon>Fungi</taxon>
        <taxon>Dikarya</taxon>
        <taxon>Basidiomycota</taxon>
        <taxon>Agaricomycotina</taxon>
        <taxon>Agaricomycetes</taxon>
        <taxon>Cantharellales</taxon>
        <taxon>Botryobasidiaceae</taxon>
        <taxon>Botryobasidium</taxon>
    </lineage>
</organism>
<dbReference type="AlphaFoldDB" id="A0A067MM56"/>
<dbReference type="HOGENOM" id="CLU_865963_0_0_1"/>
<sequence>MCRGLTIVTFVVFFVFYLEQALFVETYREGAAHATQTNYGALVGESAPNITSLFVAIAFQANLLLPGVDPLSVVNVTAVWTQEYPLPEHPFCELKRDTTFDLRDRITLTAICPVIDDYVHGGPIQCDGSSPYDPCWPDMIITFDYSVLGTSAGTKGPSSATVGLGFGTEMPVDIMGTYPPVTLLNNLHLTASYTMNIRRTFNNNVQSFLGIFQAYRTFGVADIVIYGDNLDPSTPHKSNTSSLLLFQLYDTSAVRIVQDISANSFLRGLSNVGGLYTTANATFLFVFGFGLVKLLSLDRFSLFRGMKRHDKSTEQGAEKQE</sequence>
<accession>A0A067MM56</accession>
<evidence type="ECO:0000256" key="2">
    <source>
        <dbReference type="SAM" id="SignalP"/>
    </source>
</evidence>
<keyword evidence="1" id="KW-0812">Transmembrane</keyword>
<keyword evidence="1" id="KW-0472">Membrane</keyword>
<protein>
    <submittedName>
        <fullName evidence="3">Uncharacterized protein</fullName>
    </submittedName>
</protein>
<evidence type="ECO:0000256" key="1">
    <source>
        <dbReference type="SAM" id="Phobius"/>
    </source>
</evidence>
<dbReference type="InParanoid" id="A0A067MM56"/>
<feature type="chain" id="PRO_5001641492" evidence="2">
    <location>
        <begin position="24"/>
        <end position="321"/>
    </location>
</feature>
<proteinExistence type="predicted"/>
<keyword evidence="4" id="KW-1185">Reference proteome</keyword>
<keyword evidence="2" id="KW-0732">Signal</keyword>
<dbReference type="EMBL" id="KL198047">
    <property type="protein sequence ID" value="KDQ12957.1"/>
    <property type="molecule type" value="Genomic_DNA"/>
</dbReference>